<dbReference type="PROSITE" id="PS50928">
    <property type="entry name" value="ABC_TM1"/>
    <property type="match status" value="1"/>
</dbReference>
<comment type="subcellular location">
    <subcellularLocation>
        <location evidence="1 7">Cell membrane</location>
        <topology evidence="1 7">Multi-pass membrane protein</topology>
    </subcellularLocation>
</comment>
<dbReference type="RefSeq" id="WP_065852088.1">
    <property type="nucleotide sequence ID" value="NZ_LYPC01000014.1"/>
</dbReference>
<feature type="transmembrane region" description="Helical" evidence="7">
    <location>
        <begin position="138"/>
        <end position="158"/>
    </location>
</feature>
<evidence type="ECO:0000313" key="9">
    <source>
        <dbReference type="EMBL" id="OCT15177.1"/>
    </source>
</evidence>
<comment type="similarity">
    <text evidence="7">Belongs to the binding-protein-dependent transport system permease family.</text>
</comment>
<keyword evidence="5 7" id="KW-1133">Transmembrane helix</keyword>
<dbReference type="EMBL" id="LYPC01000014">
    <property type="protein sequence ID" value="OCT15177.1"/>
    <property type="molecule type" value="Genomic_DNA"/>
</dbReference>
<evidence type="ECO:0000256" key="2">
    <source>
        <dbReference type="ARBA" id="ARBA00022448"/>
    </source>
</evidence>
<accession>A0A1C1A3N9</accession>
<feature type="transmembrane region" description="Helical" evidence="7">
    <location>
        <begin position="7"/>
        <end position="28"/>
    </location>
</feature>
<gene>
    <name evidence="9" type="ORF">A8709_13825</name>
</gene>
<protein>
    <submittedName>
        <fullName evidence="9">ABC transporter permease</fullName>
    </submittedName>
</protein>
<reference evidence="10" key="1">
    <citation type="submission" date="2016-05" db="EMBL/GenBank/DDBJ databases">
        <title>Paenibacillus oryzae. sp. nov., isolated from the rice root.</title>
        <authorList>
            <person name="Zhang J."/>
            <person name="Zhang X."/>
        </authorList>
    </citation>
    <scope>NUCLEOTIDE SEQUENCE [LARGE SCALE GENOMIC DNA]</scope>
    <source>
        <strain evidence="10">KCTC13222</strain>
    </source>
</reference>
<dbReference type="PANTHER" id="PTHR43744:SF9">
    <property type="entry name" value="POLYGALACTURONAN_RHAMNOGALACTURONAN TRANSPORT SYSTEM PERMEASE PROTEIN YTCP"/>
    <property type="match status" value="1"/>
</dbReference>
<evidence type="ECO:0000256" key="4">
    <source>
        <dbReference type="ARBA" id="ARBA00022692"/>
    </source>
</evidence>
<feature type="transmembrane region" description="Helical" evidence="7">
    <location>
        <begin position="257"/>
        <end position="276"/>
    </location>
</feature>
<evidence type="ECO:0000313" key="10">
    <source>
        <dbReference type="Proteomes" id="UP000093309"/>
    </source>
</evidence>
<comment type="caution">
    <text evidence="9">The sequence shown here is derived from an EMBL/GenBank/DDBJ whole genome shotgun (WGS) entry which is preliminary data.</text>
</comment>
<name>A0A1C1A3N9_9BACL</name>
<keyword evidence="3" id="KW-1003">Cell membrane</keyword>
<dbReference type="GO" id="GO:0055085">
    <property type="term" value="P:transmembrane transport"/>
    <property type="evidence" value="ECO:0007669"/>
    <property type="project" value="InterPro"/>
</dbReference>
<dbReference type="PANTHER" id="PTHR43744">
    <property type="entry name" value="ABC TRANSPORTER PERMEASE PROTEIN MG189-RELATED-RELATED"/>
    <property type="match status" value="1"/>
</dbReference>
<dbReference type="InterPro" id="IPR000515">
    <property type="entry name" value="MetI-like"/>
</dbReference>
<evidence type="ECO:0000256" key="7">
    <source>
        <dbReference type="RuleBase" id="RU363032"/>
    </source>
</evidence>
<dbReference type="InterPro" id="IPR035906">
    <property type="entry name" value="MetI-like_sf"/>
</dbReference>
<feature type="transmembrane region" description="Helical" evidence="7">
    <location>
        <begin position="179"/>
        <end position="201"/>
    </location>
</feature>
<keyword evidence="4 7" id="KW-0812">Transmembrane</keyword>
<dbReference type="AlphaFoldDB" id="A0A1C1A3N9"/>
<dbReference type="Proteomes" id="UP000093309">
    <property type="component" value="Unassembled WGS sequence"/>
</dbReference>
<keyword evidence="6 7" id="KW-0472">Membrane</keyword>
<feature type="transmembrane region" description="Helical" evidence="7">
    <location>
        <begin position="73"/>
        <end position="94"/>
    </location>
</feature>
<dbReference type="STRING" id="512399.A8709_13825"/>
<dbReference type="GO" id="GO:0005886">
    <property type="term" value="C:plasma membrane"/>
    <property type="evidence" value="ECO:0007669"/>
    <property type="project" value="UniProtKB-SubCell"/>
</dbReference>
<dbReference type="SUPFAM" id="SSF161098">
    <property type="entry name" value="MetI-like"/>
    <property type="match status" value="1"/>
</dbReference>
<sequence>MRHKLNVVDYGIHAILIVAALIMIVPFYNVVLQSLATPAAIAKQPIYLIPTTINFTSFKVIFENKAIWSAIRISSFVTIVGMLINMIITTCGAYALTKKHMPGQKLFIGLVIFQMLFHGGLIPTYLTMKNYGLLNSLLAMIIPIAVNTYYLIIMMSYFRTIPDALEESAKIDGANDIQILSRIVLPISMPTLATICLFYSVERWNEWYNAMIYLKDSSKFPLQLYLREMLASASVLANSDLAATEISDHAAIYTNGLKMAMVVVTTLPILLVYPWLQKYFTAGVMIGSVKE</sequence>
<keyword evidence="10" id="KW-1185">Reference proteome</keyword>
<evidence type="ECO:0000256" key="6">
    <source>
        <dbReference type="ARBA" id="ARBA00023136"/>
    </source>
</evidence>
<dbReference type="CDD" id="cd06261">
    <property type="entry name" value="TM_PBP2"/>
    <property type="match status" value="1"/>
</dbReference>
<feature type="domain" description="ABC transmembrane type-1" evidence="8">
    <location>
        <begin position="71"/>
        <end position="276"/>
    </location>
</feature>
<evidence type="ECO:0000256" key="5">
    <source>
        <dbReference type="ARBA" id="ARBA00022989"/>
    </source>
</evidence>
<dbReference type="OrthoDB" id="157184at2"/>
<evidence type="ECO:0000259" key="8">
    <source>
        <dbReference type="PROSITE" id="PS50928"/>
    </source>
</evidence>
<organism evidence="9 10">
    <name type="scientific">Paenibacillus pectinilyticus</name>
    <dbReference type="NCBI Taxonomy" id="512399"/>
    <lineage>
        <taxon>Bacteria</taxon>
        <taxon>Bacillati</taxon>
        <taxon>Bacillota</taxon>
        <taxon>Bacilli</taxon>
        <taxon>Bacillales</taxon>
        <taxon>Paenibacillaceae</taxon>
        <taxon>Paenibacillus</taxon>
    </lineage>
</organism>
<evidence type="ECO:0000256" key="3">
    <source>
        <dbReference type="ARBA" id="ARBA00022475"/>
    </source>
</evidence>
<dbReference type="Pfam" id="PF00528">
    <property type="entry name" value="BPD_transp_1"/>
    <property type="match status" value="1"/>
</dbReference>
<feature type="transmembrane region" description="Helical" evidence="7">
    <location>
        <begin position="106"/>
        <end position="126"/>
    </location>
</feature>
<keyword evidence="2 7" id="KW-0813">Transport</keyword>
<proteinExistence type="inferred from homology"/>
<evidence type="ECO:0000256" key="1">
    <source>
        <dbReference type="ARBA" id="ARBA00004651"/>
    </source>
</evidence>
<dbReference type="Gene3D" id="1.10.3720.10">
    <property type="entry name" value="MetI-like"/>
    <property type="match status" value="1"/>
</dbReference>